<dbReference type="GO" id="GO:0000166">
    <property type="term" value="F:nucleotide binding"/>
    <property type="evidence" value="ECO:0007669"/>
    <property type="project" value="InterPro"/>
</dbReference>
<organism evidence="3 4">
    <name type="scientific">Streptomyces dioscori</name>
    <dbReference type="NCBI Taxonomy" id="2109333"/>
    <lineage>
        <taxon>Bacteria</taxon>
        <taxon>Bacillati</taxon>
        <taxon>Actinomycetota</taxon>
        <taxon>Actinomycetes</taxon>
        <taxon>Kitasatosporales</taxon>
        <taxon>Streptomycetaceae</taxon>
        <taxon>Streptomyces</taxon>
        <taxon>Streptomyces aurantiacus group</taxon>
    </lineage>
</organism>
<dbReference type="InterPro" id="IPR000683">
    <property type="entry name" value="Gfo/Idh/MocA-like_OxRdtase_N"/>
</dbReference>
<dbReference type="Pfam" id="PF22725">
    <property type="entry name" value="GFO_IDH_MocA_C3"/>
    <property type="match status" value="1"/>
</dbReference>
<protein>
    <submittedName>
        <fullName evidence="3">Uncharacterized protein</fullName>
    </submittedName>
</protein>
<proteinExistence type="predicted"/>
<dbReference type="Gene3D" id="3.40.50.720">
    <property type="entry name" value="NAD(P)-binding Rossmann-like Domain"/>
    <property type="match status" value="1"/>
</dbReference>
<dbReference type="PANTHER" id="PTHR43708:SF4">
    <property type="entry name" value="OXIDOREDUCTASE YCEM-RELATED"/>
    <property type="match status" value="1"/>
</dbReference>
<dbReference type="Gene3D" id="3.30.360.10">
    <property type="entry name" value="Dihydrodipicolinate Reductase, domain 2"/>
    <property type="match status" value="1"/>
</dbReference>
<keyword evidence="4" id="KW-1185">Reference proteome</keyword>
<accession>A0A2P8PY58</accession>
<evidence type="ECO:0000259" key="2">
    <source>
        <dbReference type="Pfam" id="PF22725"/>
    </source>
</evidence>
<dbReference type="PANTHER" id="PTHR43708">
    <property type="entry name" value="CONSERVED EXPRESSED OXIDOREDUCTASE (EUROFUNG)"/>
    <property type="match status" value="1"/>
</dbReference>
<comment type="caution">
    <text evidence="3">The sequence shown here is derived from an EMBL/GenBank/DDBJ whole genome shotgun (WGS) entry which is preliminary data.</text>
</comment>
<dbReference type="InterPro" id="IPR055170">
    <property type="entry name" value="GFO_IDH_MocA-like_dom"/>
</dbReference>
<dbReference type="Proteomes" id="UP000240429">
    <property type="component" value="Unassembled WGS sequence"/>
</dbReference>
<dbReference type="RefSeq" id="WP_107020633.1">
    <property type="nucleotide sequence ID" value="NZ_KZ679053.1"/>
</dbReference>
<dbReference type="AlphaFoldDB" id="A0A2P8PY58"/>
<dbReference type="InterPro" id="IPR051317">
    <property type="entry name" value="Gfo/Idh/MocA_oxidoreduct"/>
</dbReference>
<evidence type="ECO:0000313" key="4">
    <source>
        <dbReference type="Proteomes" id="UP000240429"/>
    </source>
</evidence>
<evidence type="ECO:0000259" key="1">
    <source>
        <dbReference type="Pfam" id="PF01408"/>
    </source>
</evidence>
<evidence type="ECO:0000313" key="3">
    <source>
        <dbReference type="EMBL" id="PSM38936.1"/>
    </source>
</evidence>
<name>A0A2P8PY58_9ACTN</name>
<dbReference type="SUPFAM" id="SSF51735">
    <property type="entry name" value="NAD(P)-binding Rossmann-fold domains"/>
    <property type="match status" value="1"/>
</dbReference>
<feature type="domain" description="GFO/IDH/MocA-like oxidoreductase" evidence="2">
    <location>
        <begin position="128"/>
        <end position="235"/>
    </location>
</feature>
<gene>
    <name evidence="3" type="ORF">C6Y14_33430</name>
</gene>
<dbReference type="SUPFAM" id="SSF55347">
    <property type="entry name" value="Glyceraldehyde-3-phosphate dehydrogenase-like, C-terminal domain"/>
    <property type="match status" value="1"/>
</dbReference>
<dbReference type="Pfam" id="PF01408">
    <property type="entry name" value="GFO_IDH_MocA"/>
    <property type="match status" value="1"/>
</dbReference>
<dbReference type="OrthoDB" id="9815825at2"/>
<dbReference type="InterPro" id="IPR036291">
    <property type="entry name" value="NAD(P)-bd_dom_sf"/>
</dbReference>
<sequence length="326" mass="34840">MRVGVVGAGRHANSALYPSILEAGLDPVAVCARTPEHAASTARRWGADAHHTSVEDMLAAGGLDGVVVAVPPSAYRPILAQCIEARIPVFCEKPGGRSAAELRELAGLAARAQTEVVVGYMKRFAPAYRSAREVISSDEFGSPTLAHFTFAMGRVDEYLADLHHYLIDNPVHMIDLARYLVGEIGEISAVLNVVPAVGLSVSVVARAEGGAACSFDFCTTASFAHRGEFVEVYGQGDAVQVDNVDTCTYRPADGPAEVRRPNYTLPTPSNSGWTVMGFVPALQHFRDVVAGLADNRSDLASAARTLETTEAVWHRLEPAWSALRVE</sequence>
<feature type="domain" description="Gfo/Idh/MocA-like oxidoreductase N-terminal" evidence="1">
    <location>
        <begin position="1"/>
        <end position="120"/>
    </location>
</feature>
<reference evidence="3 4" key="1">
    <citation type="submission" date="2018-03" db="EMBL/GenBank/DDBJ databases">
        <title>Streptomyces dioscori sp. nov., a novel endophytic actinobacterium isolated from bulbil of Dioscorea bulbifera L.</title>
        <authorList>
            <person name="Zhikuan W."/>
        </authorList>
    </citation>
    <scope>NUCLEOTIDE SEQUENCE [LARGE SCALE GENOMIC DNA]</scope>
    <source>
        <strain evidence="3 4">A217</strain>
    </source>
</reference>
<dbReference type="EMBL" id="PYBJ01000027">
    <property type="protein sequence ID" value="PSM38936.1"/>
    <property type="molecule type" value="Genomic_DNA"/>
</dbReference>